<keyword evidence="1" id="KW-0175">Coiled coil</keyword>
<reference evidence="2 3" key="1">
    <citation type="submission" date="2024-05" db="EMBL/GenBank/DDBJ databases">
        <title>Genome sequencing and assembly of Indian major carp, Cirrhinus mrigala (Hamilton, 1822).</title>
        <authorList>
            <person name="Mohindra V."/>
            <person name="Chowdhury L.M."/>
            <person name="Lal K."/>
            <person name="Jena J.K."/>
        </authorList>
    </citation>
    <scope>NUCLEOTIDE SEQUENCE [LARGE SCALE GENOMIC DNA]</scope>
    <source>
        <strain evidence="2">CM1030</strain>
        <tissue evidence="2">Blood</tissue>
    </source>
</reference>
<feature type="coiled-coil region" evidence="1">
    <location>
        <begin position="6"/>
        <end position="47"/>
    </location>
</feature>
<accession>A0ABD0S0V9</accession>
<keyword evidence="3" id="KW-1185">Reference proteome</keyword>
<evidence type="ECO:0000313" key="3">
    <source>
        <dbReference type="Proteomes" id="UP001529510"/>
    </source>
</evidence>
<organism evidence="2 3">
    <name type="scientific">Cirrhinus mrigala</name>
    <name type="common">Mrigala</name>
    <dbReference type="NCBI Taxonomy" id="683832"/>
    <lineage>
        <taxon>Eukaryota</taxon>
        <taxon>Metazoa</taxon>
        <taxon>Chordata</taxon>
        <taxon>Craniata</taxon>
        <taxon>Vertebrata</taxon>
        <taxon>Euteleostomi</taxon>
        <taxon>Actinopterygii</taxon>
        <taxon>Neopterygii</taxon>
        <taxon>Teleostei</taxon>
        <taxon>Ostariophysi</taxon>
        <taxon>Cypriniformes</taxon>
        <taxon>Cyprinidae</taxon>
        <taxon>Labeoninae</taxon>
        <taxon>Labeonini</taxon>
        <taxon>Cirrhinus</taxon>
    </lineage>
</organism>
<protein>
    <submittedName>
        <fullName evidence="2">Uncharacterized protein</fullName>
    </submittedName>
</protein>
<feature type="non-terminal residue" evidence="2">
    <location>
        <position position="1"/>
    </location>
</feature>
<evidence type="ECO:0000256" key="1">
    <source>
        <dbReference type="SAM" id="Coils"/>
    </source>
</evidence>
<feature type="non-terminal residue" evidence="2">
    <location>
        <position position="68"/>
    </location>
</feature>
<dbReference type="EMBL" id="JAMKFB020000001">
    <property type="protein sequence ID" value="KAL0204016.1"/>
    <property type="molecule type" value="Genomic_DNA"/>
</dbReference>
<dbReference type="Gene3D" id="1.20.5.1000">
    <property type="entry name" value="arf6 gtpase in complex with a specific effector, jip4"/>
    <property type="match status" value="1"/>
</dbReference>
<comment type="caution">
    <text evidence="2">The sequence shown here is derived from an EMBL/GenBank/DDBJ whole genome shotgun (WGS) entry which is preliminary data.</text>
</comment>
<dbReference type="AlphaFoldDB" id="A0ABD0S0V9"/>
<proteinExistence type="predicted"/>
<gene>
    <name evidence="2" type="ORF">M9458_002034</name>
</gene>
<evidence type="ECO:0000313" key="2">
    <source>
        <dbReference type="EMBL" id="KAL0204016.1"/>
    </source>
</evidence>
<sequence>VAHAKIRLLETRVDGLVNQEAQLQSEVKTLQQERTELQQTVSKLKDLLSSLGINSPCPEQENLTTSNS</sequence>
<dbReference type="Proteomes" id="UP001529510">
    <property type="component" value="Unassembled WGS sequence"/>
</dbReference>
<name>A0ABD0S0V9_CIRMR</name>